<proteinExistence type="predicted"/>
<reference evidence="1 2" key="1">
    <citation type="submission" date="2023-05" db="EMBL/GenBank/DDBJ databases">
        <title>Draft genome of Paenibacillus sp. CCS26.</title>
        <authorList>
            <person name="Akita H."/>
            <person name="Shinto Y."/>
            <person name="Kimura Z."/>
        </authorList>
    </citation>
    <scope>NUCLEOTIDE SEQUENCE [LARGE SCALE GENOMIC DNA]</scope>
    <source>
        <strain evidence="1 2">CCS26</strain>
    </source>
</reference>
<comment type="caution">
    <text evidence="1">The sequence shown here is derived from an EMBL/GenBank/DDBJ whole genome shotgun (WGS) entry which is preliminary data.</text>
</comment>
<dbReference type="EMBL" id="BTCL01000063">
    <property type="protein sequence ID" value="GMK49209.1"/>
    <property type="molecule type" value="Genomic_DNA"/>
</dbReference>
<evidence type="ECO:0000313" key="2">
    <source>
        <dbReference type="Proteomes" id="UP001285921"/>
    </source>
</evidence>
<protein>
    <submittedName>
        <fullName evidence="1">Uncharacterized protein</fullName>
    </submittedName>
</protein>
<accession>A0ABQ6NWI6</accession>
<organism evidence="1 2">
    <name type="scientific">Paenibacillus glycanilyticus</name>
    <dbReference type="NCBI Taxonomy" id="126569"/>
    <lineage>
        <taxon>Bacteria</taxon>
        <taxon>Bacillati</taxon>
        <taxon>Bacillota</taxon>
        <taxon>Bacilli</taxon>
        <taxon>Bacillales</taxon>
        <taxon>Paenibacillaceae</taxon>
        <taxon>Paenibacillus</taxon>
    </lineage>
</organism>
<name>A0ABQ6NWI6_9BACL</name>
<sequence>MNMPPLSPVRTVYLAELTHIVALMESGLAEPCSRPWPCCGEWCEPGENGAWNYSLRRLLQC</sequence>
<dbReference type="Proteomes" id="UP001285921">
    <property type="component" value="Unassembled WGS sequence"/>
</dbReference>
<gene>
    <name evidence="1" type="ORF">PghCCS26_63390</name>
</gene>
<evidence type="ECO:0000313" key="1">
    <source>
        <dbReference type="EMBL" id="GMK49209.1"/>
    </source>
</evidence>
<keyword evidence="2" id="KW-1185">Reference proteome</keyword>